<dbReference type="Proteomes" id="UP001645039">
    <property type="component" value="Unassembled WGS sequence"/>
</dbReference>
<sequence length="335" mass="36501">MTIGNLMRLLSDGEVHSGEQLGETLGISRAAVWKQLKKLEVLGVEIIAVKGRGYRLSQRLEPLEGAKIVERLPAQARHHLTRLFVEDQLPSSNEYLRQRFEQGAGHGEVCLVELQTAGRGRRGRVWSTPWGQSLMLSLGWRFESGIAVLEGLSLAVGVVVAQVLEQHGVAPKLKWPNDILLSEQAPTGDAGVHSELGKLAGILIEVTGDAGGPCEVVIGMGMNLWLPAAQRAAIDQPVAALFERLPDISRNQLASEVVAGLLSMLADFERVGFSAWRDDWNDRHAYAGLPVRVIQGQQTSDAVAGDVDESGNLWVTENDHSRRLAGGEISVRRRL</sequence>
<dbReference type="NCBIfam" id="TIGR00121">
    <property type="entry name" value="birA_ligase"/>
    <property type="match status" value="1"/>
</dbReference>
<dbReference type="InterPro" id="IPR045864">
    <property type="entry name" value="aa-tRNA-synth_II/BPL/LPL"/>
</dbReference>
<dbReference type="CDD" id="cd16442">
    <property type="entry name" value="BPL"/>
    <property type="match status" value="1"/>
</dbReference>
<keyword evidence="2" id="KW-0238">DNA-binding</keyword>
<dbReference type="EC" id="6.3.4.15" evidence="2"/>
<dbReference type="InterPro" id="IPR036388">
    <property type="entry name" value="WH-like_DNA-bd_sf"/>
</dbReference>
<dbReference type="GO" id="GO:0004077">
    <property type="term" value="F:biotin--[biotin carboxyl-carrier protein] ligase activity"/>
    <property type="evidence" value="ECO:0007669"/>
    <property type="project" value="UniProtKB-EC"/>
</dbReference>
<keyword evidence="2" id="KW-0092">Biotin</keyword>
<feature type="DNA-binding region" description="H-T-H motif" evidence="2">
    <location>
        <begin position="18"/>
        <end position="37"/>
    </location>
</feature>
<dbReference type="PANTHER" id="PTHR12835">
    <property type="entry name" value="BIOTIN PROTEIN LIGASE"/>
    <property type="match status" value="1"/>
</dbReference>
<evidence type="ECO:0000256" key="2">
    <source>
        <dbReference type="HAMAP-Rule" id="MF_00978"/>
    </source>
</evidence>
<dbReference type="Pfam" id="PF08279">
    <property type="entry name" value="HTH_11"/>
    <property type="match status" value="1"/>
</dbReference>
<name>A0ABR9F129_9GAMM</name>
<feature type="domain" description="BPL/LPL catalytic" evidence="3">
    <location>
        <begin position="76"/>
        <end position="269"/>
    </location>
</feature>
<evidence type="ECO:0000259" key="3">
    <source>
        <dbReference type="PROSITE" id="PS51733"/>
    </source>
</evidence>
<keyword evidence="2" id="KW-0804">Transcription</keyword>
<evidence type="ECO:0000313" key="4">
    <source>
        <dbReference type="EMBL" id="MBE0400154.1"/>
    </source>
</evidence>
<dbReference type="SUPFAM" id="SSF46785">
    <property type="entry name" value="Winged helix' DNA-binding domain"/>
    <property type="match status" value="1"/>
</dbReference>
<dbReference type="Gene3D" id="3.30.930.10">
    <property type="entry name" value="Bira Bifunctional Protein, Domain 2"/>
    <property type="match status" value="1"/>
</dbReference>
<dbReference type="InterPro" id="IPR004408">
    <property type="entry name" value="Biotin_CoA_COase_ligase"/>
</dbReference>
<gene>
    <name evidence="2" type="primary">birA</name>
    <name evidence="4" type="ORF">EI168_08535</name>
</gene>
<keyword evidence="2" id="KW-0547">Nucleotide-binding</keyword>
<dbReference type="Gene3D" id="1.10.10.10">
    <property type="entry name" value="Winged helix-like DNA-binding domain superfamily/Winged helix DNA-binding domain"/>
    <property type="match status" value="1"/>
</dbReference>
<dbReference type="PROSITE" id="PS51733">
    <property type="entry name" value="BPL_LPL_CATALYTIC"/>
    <property type="match status" value="1"/>
</dbReference>
<comment type="catalytic activity">
    <reaction evidence="2">
        <text>biotin + L-lysyl-[protein] + ATP = N(6)-biotinyl-L-lysyl-[protein] + AMP + diphosphate + H(+)</text>
        <dbReference type="Rhea" id="RHEA:11756"/>
        <dbReference type="Rhea" id="RHEA-COMP:9752"/>
        <dbReference type="Rhea" id="RHEA-COMP:10505"/>
        <dbReference type="ChEBI" id="CHEBI:15378"/>
        <dbReference type="ChEBI" id="CHEBI:29969"/>
        <dbReference type="ChEBI" id="CHEBI:30616"/>
        <dbReference type="ChEBI" id="CHEBI:33019"/>
        <dbReference type="ChEBI" id="CHEBI:57586"/>
        <dbReference type="ChEBI" id="CHEBI:83144"/>
        <dbReference type="ChEBI" id="CHEBI:456215"/>
        <dbReference type="EC" id="6.3.4.15"/>
    </reaction>
</comment>
<feature type="binding site" evidence="2">
    <location>
        <begin position="91"/>
        <end position="93"/>
    </location>
    <ligand>
        <name>biotin</name>
        <dbReference type="ChEBI" id="CHEBI:57586"/>
    </ligand>
</feature>
<comment type="caution">
    <text evidence="2">Lacks conserved residue(s) required for the propagation of feature annotation.</text>
</comment>
<dbReference type="Gene3D" id="2.30.30.100">
    <property type="match status" value="1"/>
</dbReference>
<reference evidence="4 5" key="1">
    <citation type="submission" date="2020-07" db="EMBL/GenBank/DDBJ databases">
        <title>Halophilic bacteria isolated from french cheeses.</title>
        <authorList>
            <person name="Kothe C.I."/>
            <person name="Farah-Kraiem B."/>
            <person name="Renault P."/>
            <person name="Dridi B."/>
        </authorList>
    </citation>
    <scope>NUCLEOTIDE SEQUENCE [LARGE SCALE GENOMIC DNA]</scope>
    <source>
        <strain evidence="4 5">FME1</strain>
    </source>
</reference>
<proteinExistence type="inferred from homology"/>
<keyword evidence="2" id="KW-0067">ATP-binding</keyword>
<evidence type="ECO:0000313" key="5">
    <source>
        <dbReference type="Proteomes" id="UP001645039"/>
    </source>
</evidence>
<dbReference type="Pfam" id="PF03099">
    <property type="entry name" value="BPL_LplA_LipB"/>
    <property type="match status" value="1"/>
</dbReference>
<feature type="binding site" evidence="2">
    <location>
        <position position="115"/>
    </location>
    <ligand>
        <name>biotin</name>
        <dbReference type="ChEBI" id="CHEBI:57586"/>
    </ligand>
</feature>
<dbReference type="InterPro" id="IPR030855">
    <property type="entry name" value="Bifunct_BirA"/>
</dbReference>
<dbReference type="RefSeq" id="WP_096276554.1">
    <property type="nucleotide sequence ID" value="NZ_CP189763.1"/>
</dbReference>
<accession>A0ABR9F129</accession>
<keyword evidence="2" id="KW-0678">Repressor</keyword>
<dbReference type="EMBL" id="RRZD01000006">
    <property type="protein sequence ID" value="MBE0400154.1"/>
    <property type="molecule type" value="Genomic_DNA"/>
</dbReference>
<evidence type="ECO:0000256" key="1">
    <source>
        <dbReference type="ARBA" id="ARBA00022598"/>
    </source>
</evidence>
<dbReference type="SUPFAM" id="SSF50037">
    <property type="entry name" value="C-terminal domain of transcriptional repressors"/>
    <property type="match status" value="1"/>
</dbReference>
<keyword evidence="2" id="KW-0805">Transcription regulation</keyword>
<dbReference type="SUPFAM" id="SSF55681">
    <property type="entry name" value="Class II aaRS and biotin synthetases"/>
    <property type="match status" value="1"/>
</dbReference>
<comment type="caution">
    <text evidence="4">The sequence shown here is derived from an EMBL/GenBank/DDBJ whole genome shotgun (WGS) entry which is preliminary data.</text>
</comment>
<feature type="binding site" evidence="2">
    <location>
        <begin position="119"/>
        <end position="121"/>
    </location>
    <ligand>
        <name>biotin</name>
        <dbReference type="ChEBI" id="CHEBI:57586"/>
    </ligand>
</feature>
<dbReference type="HAMAP" id="MF_00978">
    <property type="entry name" value="Bifunct_BirA"/>
    <property type="match status" value="1"/>
</dbReference>
<keyword evidence="5" id="KW-1185">Reference proteome</keyword>
<keyword evidence="1 2" id="KW-0436">Ligase</keyword>
<comment type="similarity">
    <text evidence="2">Belongs to the biotin--protein ligase family.</text>
</comment>
<dbReference type="InterPro" id="IPR036390">
    <property type="entry name" value="WH_DNA-bd_sf"/>
</dbReference>
<dbReference type="InterPro" id="IPR008988">
    <property type="entry name" value="Transcriptional_repressor_C"/>
</dbReference>
<organism evidence="4 5">
    <name type="scientific">Halomonas casei</name>
    <dbReference type="NCBI Taxonomy" id="2742613"/>
    <lineage>
        <taxon>Bacteria</taxon>
        <taxon>Pseudomonadati</taxon>
        <taxon>Pseudomonadota</taxon>
        <taxon>Gammaproteobacteria</taxon>
        <taxon>Oceanospirillales</taxon>
        <taxon>Halomonadaceae</taxon>
        <taxon>Halomonas</taxon>
    </lineage>
</organism>
<dbReference type="InterPro" id="IPR013196">
    <property type="entry name" value="HTH_11"/>
</dbReference>
<dbReference type="PANTHER" id="PTHR12835:SF5">
    <property type="entry name" value="BIOTIN--PROTEIN LIGASE"/>
    <property type="match status" value="1"/>
</dbReference>
<dbReference type="InterPro" id="IPR004143">
    <property type="entry name" value="BPL_LPL_catalytic"/>
</dbReference>
<protein>
    <recommendedName>
        <fullName evidence="2">Bifunctional ligase/repressor BirA</fullName>
    </recommendedName>
    <alternativeName>
        <fullName evidence="2">Biotin operon repressor</fullName>
    </alternativeName>
    <alternativeName>
        <fullName evidence="2">Biotin--[acetyl-CoA-carboxylase] ligase</fullName>
        <ecNumber evidence="2">6.3.4.15</ecNumber>
    </alternativeName>
    <alternativeName>
        <fullName evidence="2">Biotin--protein ligase</fullName>
    </alternativeName>
    <alternativeName>
        <fullName evidence="2">Biotin-[acetyl-CoA carboxylase] synthetase</fullName>
    </alternativeName>
</protein>
<comment type="function">
    <text evidence="2">Acts both as a biotin--[acetyl-CoA-carboxylase] ligase and a biotin-operon repressor. In the presence of ATP, BirA activates biotin to form the BirA-biotinyl-5'-adenylate (BirA-bio-5'-AMP or holoBirA) complex. HoloBirA can either transfer the biotinyl moiety to the biotin carboxyl carrier protein (BCCP) subunit of acetyl-CoA carboxylase, or bind to the biotin operator site and inhibit transcription of the operon.</text>
</comment>